<feature type="domain" description="Methyltransferase type 11" evidence="1">
    <location>
        <begin position="163"/>
        <end position="211"/>
    </location>
</feature>
<keyword evidence="3" id="KW-1185">Reference proteome</keyword>
<protein>
    <submittedName>
        <fullName evidence="2">SAM-dependent methyltransferase</fullName>
    </submittedName>
</protein>
<reference evidence="2 3" key="1">
    <citation type="submission" date="2020-07" db="EMBL/GenBank/DDBJ databases">
        <title>Mycobacterium kansasii (former subtype) with zoonotic potential isolated from diseased indoor pet cat, Japan.</title>
        <authorList>
            <person name="Fukano H."/>
            <person name="Terazono T."/>
            <person name="Hoshino Y."/>
        </authorList>
    </citation>
    <scope>NUCLEOTIDE SEQUENCE [LARGE SCALE GENOMIC DNA]</scope>
    <source>
        <strain evidence="2 3">Kuro-I</strain>
    </source>
</reference>
<dbReference type="SUPFAM" id="SSF53335">
    <property type="entry name" value="S-adenosyl-L-methionine-dependent methyltransferases"/>
    <property type="match status" value="1"/>
</dbReference>
<dbReference type="GO" id="GO:0008757">
    <property type="term" value="F:S-adenosylmethionine-dependent methyltransferase activity"/>
    <property type="evidence" value="ECO:0007669"/>
    <property type="project" value="InterPro"/>
</dbReference>
<sequence>MITLNPVSVAAAVKARVGRPVLLNLRPPRDRRADKAGRCVVCGADTRFTFNSWTIPDDVHAFWADPTVSRANILRESMFCRLCCSNLRVRRIAEILIALYGPPGCGSFAELIEDSAFRALDVAEVNTIGSLGSLHALLRRLPRLSFSAYRGPERLGEMIDGVRNEDMCRFTYPDASFDLVLSSDTLEHVPDFRTALAETRRVLRPGGRHVFTVPVVWTRATTEARARVGDGGEIVHLMPPLYHGRGSGAYRFIPVGADLLAFTEFGRDIVDYVREAGFEPEVYEVADDGTGAQTVFAGRVPGDRIP</sequence>
<organism evidence="2 3">
    <name type="scientific">Mycobacterium kansasii</name>
    <dbReference type="NCBI Taxonomy" id="1768"/>
    <lineage>
        <taxon>Bacteria</taxon>
        <taxon>Bacillati</taxon>
        <taxon>Actinomycetota</taxon>
        <taxon>Actinomycetes</taxon>
        <taxon>Mycobacteriales</taxon>
        <taxon>Mycobacteriaceae</taxon>
        <taxon>Mycobacterium</taxon>
    </lineage>
</organism>
<dbReference type="CDD" id="cd02440">
    <property type="entry name" value="AdoMet_MTases"/>
    <property type="match status" value="1"/>
</dbReference>
<dbReference type="GO" id="GO:0032259">
    <property type="term" value="P:methylation"/>
    <property type="evidence" value="ECO:0007669"/>
    <property type="project" value="UniProtKB-KW"/>
</dbReference>
<keyword evidence="2" id="KW-0489">Methyltransferase</keyword>
<dbReference type="InterPro" id="IPR013216">
    <property type="entry name" value="Methyltransf_11"/>
</dbReference>
<dbReference type="InterPro" id="IPR029063">
    <property type="entry name" value="SAM-dependent_MTases_sf"/>
</dbReference>
<evidence type="ECO:0000259" key="1">
    <source>
        <dbReference type="Pfam" id="PF08241"/>
    </source>
</evidence>
<accession>A0A7G1IGJ5</accession>
<dbReference type="EMBL" id="AP023343">
    <property type="protein sequence ID" value="BCI88895.1"/>
    <property type="molecule type" value="Genomic_DNA"/>
</dbReference>
<evidence type="ECO:0000313" key="3">
    <source>
        <dbReference type="Proteomes" id="UP000516380"/>
    </source>
</evidence>
<dbReference type="AlphaFoldDB" id="A0A7G1IGJ5"/>
<proteinExistence type="predicted"/>
<keyword evidence="2" id="KW-0808">Transferase</keyword>
<dbReference type="Gene3D" id="3.40.50.150">
    <property type="entry name" value="Vaccinia Virus protein VP39"/>
    <property type="match status" value="1"/>
</dbReference>
<name>A0A7G1IGJ5_MYCKA</name>
<evidence type="ECO:0000313" key="2">
    <source>
        <dbReference type="EMBL" id="BCI88895.1"/>
    </source>
</evidence>
<gene>
    <name evidence="2" type="ORF">NIIDMKKI_41010</name>
</gene>
<dbReference type="Pfam" id="PF08241">
    <property type="entry name" value="Methyltransf_11"/>
    <property type="match status" value="1"/>
</dbReference>
<dbReference type="Proteomes" id="UP000516380">
    <property type="component" value="Chromosome"/>
</dbReference>